<evidence type="ECO:0000313" key="4">
    <source>
        <dbReference type="Proteomes" id="UP000247715"/>
    </source>
</evidence>
<feature type="transmembrane region" description="Helical" evidence="1">
    <location>
        <begin position="46"/>
        <end position="65"/>
    </location>
</feature>
<organism evidence="3 4">
    <name type="scientific">Metamycoplasma alkalescens</name>
    <dbReference type="NCBI Taxonomy" id="45363"/>
    <lineage>
        <taxon>Bacteria</taxon>
        <taxon>Bacillati</taxon>
        <taxon>Mycoplasmatota</taxon>
        <taxon>Mycoplasmoidales</taxon>
        <taxon>Metamycoplasmataceae</taxon>
        <taxon>Metamycoplasma</taxon>
    </lineage>
</organism>
<feature type="transmembrane region" description="Helical" evidence="1">
    <location>
        <begin position="20"/>
        <end position="40"/>
    </location>
</feature>
<dbReference type="Proteomes" id="UP000247715">
    <property type="component" value="Unassembled WGS sequence"/>
</dbReference>
<evidence type="ECO:0000256" key="1">
    <source>
        <dbReference type="SAM" id="Phobius"/>
    </source>
</evidence>
<dbReference type="Pfam" id="PF19044">
    <property type="entry name" value="P-loop_TraG"/>
    <property type="match status" value="1"/>
</dbReference>
<dbReference type="Gene3D" id="3.40.50.300">
    <property type="entry name" value="P-loop containing nucleotide triphosphate hydrolases"/>
    <property type="match status" value="2"/>
</dbReference>
<dbReference type="EMBL" id="QKLP01000009">
    <property type="protein sequence ID" value="PYF42584.1"/>
    <property type="molecule type" value="Genomic_DNA"/>
</dbReference>
<protein>
    <submittedName>
        <fullName evidence="3">Type IV secretory pathway VirB4 component</fullName>
    </submittedName>
</protein>
<accession>A0A318U7S3</accession>
<dbReference type="AlphaFoldDB" id="A0A318U7S3"/>
<keyword evidence="1" id="KW-0472">Membrane</keyword>
<dbReference type="CDD" id="cd01127">
    <property type="entry name" value="TrwB_TraG_TraD_VirD4"/>
    <property type="match status" value="1"/>
</dbReference>
<feature type="domain" description="TraG P-loop" evidence="2">
    <location>
        <begin position="497"/>
        <end position="832"/>
    </location>
</feature>
<dbReference type="RefSeq" id="WP_110858388.1">
    <property type="nucleotide sequence ID" value="NZ_LS991949.1"/>
</dbReference>
<gene>
    <name evidence="3" type="ORF">BCF88_10912</name>
</gene>
<sequence>MLQNKKLSDVKLQIFKNFSLLDVALLLIFTAISFSLGFLTKPSLHLAFKIIISFGIFLSLGWLILKNKRHNCKYYEFLIRWINFKFKKNYLSKKEGSNPSELIFFKEIIKDSIVKIDSSNYFSVFQFKGFDVFNNDASDKNAFYQGVINALNNIDFPISFVKIPKPSNTELNFLYIEESAKKKTNINLEFKKKYFEQNISDFGSLEQTENIDNYFLVVKAISIEELKNIVSKTQALFAPTVLKIHLLTNKNLINFLSFHFNPNISKKTIEKYFSLQKTQNQSSNNKTKKEVLDLDKILAPSKINVLKDKIKYDKKFMSFQVINDFHSFNLSEGWANVLFNTPSTIIWNLTPLTLSQKQKILDKTIEKIELNDNDEKSKFNKNKNSLATQVLEEITELINVLNMNFFDSNLILMNKADKASTLKAIEDINKNNAATIQANLNPNIYLQRKVYLNTFFSNKDYLKNNLEMVSRNIVQGWPWINNDLNDNNNLLWGFSKSTNSPVILDIFRKTRDRTNFSMFVWGVPGSGKSVATSKLFLNYLLNGNSIVIIDPQREYKYLVDKLNGAWIELGKGLETTLNPLQLDNQFSDENQKVTNYQLANDNIKKVCVFVKTLYPDFSENKIRALSVVLKKLYSKYGFYEPSFDLNKKKPTDFPIFTDLINFLETYQFDNDIEKEFFSKEIKELWINFKNDFQDQGPYQSLYNGYTNISLSNDDFVVIDTYNLIQDTTSPSAQAAMYLIMNFVQNKITNNFVLNKDTKKILIIVDEAHKFINKKNMAIIDFLFDVVKTIRKYNGSLILTTQQPSDFSQDYEIATKTQAIIENIDYSLILRLNQKDLEAVDAMYKSRGGLTKAEINFLASAPIGEGLMNIGSNNRLLIQLHYNDFEKEIIFKKGDLSQII</sequence>
<dbReference type="NCBIfam" id="NF045975">
    <property type="entry name" value="VirB4_plasma"/>
    <property type="match status" value="1"/>
</dbReference>
<proteinExistence type="predicted"/>
<keyword evidence="1" id="KW-1133">Transmembrane helix</keyword>
<dbReference type="InterPro" id="IPR027417">
    <property type="entry name" value="P-loop_NTPase"/>
</dbReference>
<evidence type="ECO:0000313" key="3">
    <source>
        <dbReference type="EMBL" id="PYF42584.1"/>
    </source>
</evidence>
<dbReference type="InterPro" id="IPR051162">
    <property type="entry name" value="T4SS_component"/>
</dbReference>
<dbReference type="PANTHER" id="PTHR30121:SF6">
    <property type="entry name" value="SLR6007 PROTEIN"/>
    <property type="match status" value="1"/>
</dbReference>
<dbReference type="InterPro" id="IPR043964">
    <property type="entry name" value="P-loop_TraG"/>
</dbReference>
<reference evidence="3 4" key="1">
    <citation type="submission" date="2018-06" db="EMBL/GenBank/DDBJ databases">
        <title>Genomic Encyclopedia of Archaeal and Bacterial Type Strains, Phase II (KMG-II): from individual species to whole genera.</title>
        <authorList>
            <person name="Goeker M."/>
        </authorList>
    </citation>
    <scope>NUCLEOTIDE SEQUENCE [LARGE SCALE GENOMIC DNA]</scope>
    <source>
        <strain evidence="3 4">ATCC 29103</strain>
    </source>
</reference>
<name>A0A318U7S3_9BACT</name>
<dbReference type="PANTHER" id="PTHR30121">
    <property type="entry name" value="UNCHARACTERIZED PROTEIN YJGR-RELATED"/>
    <property type="match status" value="1"/>
</dbReference>
<keyword evidence="1" id="KW-0812">Transmembrane</keyword>
<dbReference type="SUPFAM" id="SSF52540">
    <property type="entry name" value="P-loop containing nucleoside triphosphate hydrolases"/>
    <property type="match status" value="1"/>
</dbReference>
<comment type="caution">
    <text evidence="3">The sequence shown here is derived from an EMBL/GenBank/DDBJ whole genome shotgun (WGS) entry which is preliminary data.</text>
</comment>
<evidence type="ECO:0000259" key="2">
    <source>
        <dbReference type="Pfam" id="PF19044"/>
    </source>
</evidence>